<dbReference type="Pfam" id="PF08241">
    <property type="entry name" value="Methyltransf_11"/>
    <property type="match status" value="1"/>
</dbReference>
<keyword evidence="7" id="KW-1185">Reference proteome</keyword>
<name>A0ABR1FLQ9_AURAN</name>
<dbReference type="GO" id="GO:0032259">
    <property type="term" value="P:methylation"/>
    <property type="evidence" value="ECO:0007669"/>
    <property type="project" value="UniProtKB-KW"/>
</dbReference>
<dbReference type="SUPFAM" id="SSF53335">
    <property type="entry name" value="S-adenosyl-L-methionine-dependent methyltransferases"/>
    <property type="match status" value="1"/>
</dbReference>
<evidence type="ECO:0000256" key="2">
    <source>
        <dbReference type="ARBA" id="ARBA00022679"/>
    </source>
</evidence>
<dbReference type="CDD" id="cd02440">
    <property type="entry name" value="AdoMet_MTases"/>
    <property type="match status" value="1"/>
</dbReference>
<evidence type="ECO:0000256" key="3">
    <source>
        <dbReference type="ARBA" id="ARBA00022688"/>
    </source>
</evidence>
<reference evidence="6 7" key="1">
    <citation type="submission" date="2024-03" db="EMBL/GenBank/DDBJ databases">
        <title>Aureococcus anophagefferens CCMP1851 and Kratosvirus quantuckense: Draft genome of a second virus-susceptible host strain in the model system.</title>
        <authorList>
            <person name="Chase E."/>
            <person name="Truchon A.R."/>
            <person name="Schepens W."/>
            <person name="Wilhelm S.W."/>
        </authorList>
    </citation>
    <scope>NUCLEOTIDE SEQUENCE [LARGE SCALE GENOMIC DNA]</scope>
    <source>
        <strain evidence="6 7">CCMP1851</strain>
    </source>
</reference>
<evidence type="ECO:0000256" key="1">
    <source>
        <dbReference type="ARBA" id="ARBA00022603"/>
    </source>
</evidence>
<gene>
    <name evidence="6" type="ORF">SO694_00039294</name>
</gene>
<protein>
    <submittedName>
        <fullName evidence="6">Hexaprenyldihydroxybenzoate methyltransferase</fullName>
    </submittedName>
</protein>
<dbReference type="PANTHER" id="PTHR43464">
    <property type="entry name" value="METHYLTRANSFERASE"/>
    <property type="match status" value="1"/>
</dbReference>
<dbReference type="GO" id="GO:0008168">
    <property type="term" value="F:methyltransferase activity"/>
    <property type="evidence" value="ECO:0007669"/>
    <property type="project" value="UniProtKB-KW"/>
</dbReference>
<dbReference type="Proteomes" id="UP001363151">
    <property type="component" value="Unassembled WGS sequence"/>
</dbReference>
<keyword evidence="1 6" id="KW-0489">Methyltransferase</keyword>
<organism evidence="6 7">
    <name type="scientific">Aureococcus anophagefferens</name>
    <name type="common">Harmful bloom alga</name>
    <dbReference type="NCBI Taxonomy" id="44056"/>
    <lineage>
        <taxon>Eukaryota</taxon>
        <taxon>Sar</taxon>
        <taxon>Stramenopiles</taxon>
        <taxon>Ochrophyta</taxon>
        <taxon>Pelagophyceae</taxon>
        <taxon>Pelagomonadales</taxon>
        <taxon>Pelagomonadaceae</taxon>
        <taxon>Aureococcus</taxon>
    </lineage>
</organism>
<evidence type="ECO:0000313" key="6">
    <source>
        <dbReference type="EMBL" id="KAK7233095.1"/>
    </source>
</evidence>
<comment type="caution">
    <text evidence="6">The sequence shown here is derived from an EMBL/GenBank/DDBJ whole genome shotgun (WGS) entry which is preliminary data.</text>
</comment>
<dbReference type="EMBL" id="JBBJCI010000364">
    <property type="protein sequence ID" value="KAK7233095.1"/>
    <property type="molecule type" value="Genomic_DNA"/>
</dbReference>
<proteinExistence type="predicted"/>
<dbReference type="InterPro" id="IPR029063">
    <property type="entry name" value="SAM-dependent_MTases_sf"/>
</dbReference>
<dbReference type="InterPro" id="IPR013216">
    <property type="entry name" value="Methyltransf_11"/>
</dbReference>
<keyword evidence="2" id="KW-0808">Transferase</keyword>
<dbReference type="Gene3D" id="3.40.50.150">
    <property type="entry name" value="Vaccinia Virus protein VP39"/>
    <property type="match status" value="1"/>
</dbReference>
<dbReference type="NCBIfam" id="TIGR01983">
    <property type="entry name" value="UbiG"/>
    <property type="match status" value="1"/>
</dbReference>
<accession>A0ABR1FLQ9</accession>
<dbReference type="InterPro" id="IPR010233">
    <property type="entry name" value="UbiG_MeTrfase"/>
</dbReference>
<evidence type="ECO:0000259" key="5">
    <source>
        <dbReference type="Pfam" id="PF08241"/>
    </source>
</evidence>
<keyword evidence="3" id="KW-0831">Ubiquinone biosynthesis</keyword>
<dbReference type="PANTHER" id="PTHR43464:SF19">
    <property type="entry name" value="UBIQUINONE BIOSYNTHESIS O-METHYLTRANSFERASE, MITOCHONDRIAL"/>
    <property type="match status" value="1"/>
</dbReference>
<feature type="domain" description="Methyltransferase type 11" evidence="5">
    <location>
        <begin position="95"/>
        <end position="193"/>
    </location>
</feature>
<evidence type="ECO:0000313" key="7">
    <source>
        <dbReference type="Proteomes" id="UP001363151"/>
    </source>
</evidence>
<sequence>MQKRRAPAIMAAVASVAAVVAYCVMPPRPFPDRLAFIPEEMTIIDNKFYDLPQWAAQWHTPDAALNTLGHMNSARVPYFDDAWRRELGGTNGSFLDVGCGGGLLTNALAARGYKLTAVDPSTNSLVAARQQAAEELPTARRPEFLEGTCYALPAADGALDGVVMSDVLEHFHDLRAAVGEVYRVLRPGGVFVFDTINRSYFSWFVLIVLLEKIAGGIPAGTHDWRLFITPDEVEQLLNSTGFEVGPRTDLVGMRPEDPSDTSKGFVQDPSDVSATYLWWARKPL</sequence>
<evidence type="ECO:0000256" key="4">
    <source>
        <dbReference type="ARBA" id="ARBA00022691"/>
    </source>
</evidence>
<keyword evidence="4" id="KW-0949">S-adenosyl-L-methionine</keyword>